<dbReference type="GeneID" id="116953940"/>
<keyword evidence="3" id="KW-1185">Reference proteome</keyword>
<name>A0AAJ7U7N2_PETMA</name>
<dbReference type="InterPro" id="IPR000095">
    <property type="entry name" value="CRIB_dom"/>
</dbReference>
<dbReference type="RefSeq" id="XP_032830161.1">
    <property type="nucleotide sequence ID" value="XM_032974270.1"/>
</dbReference>
<accession>A0AAJ7U7N2</accession>
<feature type="compositionally biased region" description="Polar residues" evidence="1">
    <location>
        <begin position="341"/>
        <end position="355"/>
    </location>
</feature>
<feature type="compositionally biased region" description="Basic and acidic residues" evidence="1">
    <location>
        <begin position="278"/>
        <end position="292"/>
    </location>
</feature>
<feature type="region of interest" description="Disordered" evidence="1">
    <location>
        <begin position="222"/>
        <end position="292"/>
    </location>
</feature>
<feature type="compositionally biased region" description="Basic and acidic residues" evidence="1">
    <location>
        <begin position="379"/>
        <end position="388"/>
    </location>
</feature>
<reference evidence="4" key="1">
    <citation type="submission" date="2025-08" db="UniProtKB">
        <authorList>
            <consortium name="RefSeq"/>
        </authorList>
    </citation>
    <scope>IDENTIFICATION</scope>
    <source>
        <tissue evidence="4">Sperm</tissue>
    </source>
</reference>
<evidence type="ECO:0000313" key="4">
    <source>
        <dbReference type="RefSeq" id="XP_032830161.1"/>
    </source>
</evidence>
<feature type="region of interest" description="Disordered" evidence="1">
    <location>
        <begin position="30"/>
        <end position="50"/>
    </location>
</feature>
<sequence length="512" mass="56851">MRKKRSDSKSECWVVEGFTTKPWGQIITRWKLPPPPPRSNSIPSHPNKSINHEPWHRMSIPARAITLPSLPFVTTRQVLVRLSPQNRTQVRSLPAAAAAARASTGSGRAMFGRKRRRPEISAPRNFVHRVHTGYDPQGMRFTGLPVQWHGLLQETLAPRHRHRSPDPSCIPPRELRAMKKIVRGRRAATDGDLNGLLDDFYKLSIPGSNSLYSECATRQSCVSDQGPLSNWERTDRDTHAHKQQSGPRPQRHSSEPSPHREYGVYPDTSAACPAGLGHRPDSPSHGRSRGSRDVRACIRQQYEAFPLLSSNQPLSVACTPAENRWNANVGGWIPKPRDGKSSSVFCQSGSDSAEASSRHRHGANAATPPHGGNGPGPAADRRKSNNHHDHSAVAIAAAGLTVAAHDEDRRRMVIAPAQHRRAPQAASFEPPDLSGPESCDCSRDEVRYRHRDPGEHRGVQQQRQRPRSLLEPAVGPVRLHERPWSGYALWGPQLPLAPGLSRVRRHESQEFV</sequence>
<dbReference type="AlphaFoldDB" id="A0AAJ7U7N2"/>
<evidence type="ECO:0000259" key="2">
    <source>
        <dbReference type="PROSITE" id="PS50108"/>
    </source>
</evidence>
<feature type="region of interest" description="Disordered" evidence="1">
    <location>
        <begin position="329"/>
        <end position="388"/>
    </location>
</feature>
<dbReference type="Proteomes" id="UP001318040">
    <property type="component" value="Chromosome 53"/>
</dbReference>
<protein>
    <submittedName>
        <fullName evidence="4">Serine/threonine-protein kinase PAK 5-like isoform X1</fullName>
    </submittedName>
</protein>
<gene>
    <name evidence="4" type="primary">LOC116953940</name>
</gene>
<evidence type="ECO:0000313" key="3">
    <source>
        <dbReference type="Proteomes" id="UP001318040"/>
    </source>
</evidence>
<evidence type="ECO:0000256" key="1">
    <source>
        <dbReference type="SAM" id="MobiDB-lite"/>
    </source>
</evidence>
<proteinExistence type="predicted"/>
<organism evidence="3 4">
    <name type="scientific">Petromyzon marinus</name>
    <name type="common">Sea lamprey</name>
    <dbReference type="NCBI Taxonomy" id="7757"/>
    <lineage>
        <taxon>Eukaryota</taxon>
        <taxon>Metazoa</taxon>
        <taxon>Chordata</taxon>
        <taxon>Craniata</taxon>
        <taxon>Vertebrata</taxon>
        <taxon>Cyclostomata</taxon>
        <taxon>Hyperoartia</taxon>
        <taxon>Petromyzontiformes</taxon>
        <taxon>Petromyzontidae</taxon>
        <taxon>Petromyzon</taxon>
    </lineage>
</organism>
<feature type="region of interest" description="Disordered" evidence="1">
    <location>
        <begin position="93"/>
        <end position="115"/>
    </location>
</feature>
<feature type="compositionally biased region" description="Basic and acidic residues" evidence="1">
    <location>
        <begin position="252"/>
        <end position="262"/>
    </location>
</feature>
<dbReference type="Pfam" id="PF00786">
    <property type="entry name" value="PBD"/>
    <property type="match status" value="1"/>
</dbReference>
<feature type="compositionally biased region" description="Low complexity" evidence="1">
    <location>
        <begin position="95"/>
        <end position="109"/>
    </location>
</feature>
<dbReference type="KEGG" id="pmrn:116953940"/>
<feature type="region of interest" description="Disordered" evidence="1">
    <location>
        <begin position="416"/>
        <end position="441"/>
    </location>
</feature>
<dbReference type="InterPro" id="IPR036936">
    <property type="entry name" value="CRIB_dom_sf"/>
</dbReference>
<dbReference type="SMART" id="SM00285">
    <property type="entry name" value="PBD"/>
    <property type="match status" value="1"/>
</dbReference>
<dbReference type="PROSITE" id="PS50108">
    <property type="entry name" value="CRIB"/>
    <property type="match status" value="1"/>
</dbReference>
<feature type="domain" description="CRIB" evidence="2">
    <location>
        <begin position="120"/>
        <end position="133"/>
    </location>
</feature>
<dbReference type="Gene3D" id="3.90.810.10">
    <property type="entry name" value="CRIB domain"/>
    <property type="match status" value="1"/>
</dbReference>